<evidence type="ECO:0000313" key="2">
    <source>
        <dbReference type="Proteomes" id="UP000007437"/>
    </source>
</evidence>
<dbReference type="GO" id="GO:0016740">
    <property type="term" value="F:transferase activity"/>
    <property type="evidence" value="ECO:0007669"/>
    <property type="project" value="UniProtKB-KW"/>
</dbReference>
<evidence type="ECO:0000313" key="1">
    <source>
        <dbReference type="EMBL" id="CBW76903.1"/>
    </source>
</evidence>
<protein>
    <submittedName>
        <fullName evidence="1">Acetyltransferase, GNAT family</fullName>
    </submittedName>
</protein>
<name>E5AUX9_MYCRK</name>
<dbReference type="SUPFAM" id="SSF55729">
    <property type="entry name" value="Acyl-CoA N-acyltransferases (Nat)"/>
    <property type="match status" value="1"/>
</dbReference>
<gene>
    <name evidence="1" type="ordered locus">RBRH_00219</name>
</gene>
<dbReference type="Gene3D" id="3.40.630.30">
    <property type="match status" value="1"/>
</dbReference>
<accession>E5AUX9</accession>
<organism evidence="1 2">
    <name type="scientific">Mycetohabitans rhizoxinica (strain DSM 19002 / CIP 109453 / HKI 454)</name>
    <name type="common">Paraburkholderia rhizoxinica</name>
    <dbReference type="NCBI Taxonomy" id="882378"/>
    <lineage>
        <taxon>Bacteria</taxon>
        <taxon>Pseudomonadati</taxon>
        <taxon>Pseudomonadota</taxon>
        <taxon>Betaproteobacteria</taxon>
        <taxon>Burkholderiales</taxon>
        <taxon>Burkholderiaceae</taxon>
        <taxon>Mycetohabitans</taxon>
    </lineage>
</organism>
<dbReference type="KEGG" id="brh:RBRH_00219"/>
<dbReference type="RefSeq" id="WP_013428764.1">
    <property type="nucleotide sequence ID" value="NC_014718.1"/>
</dbReference>
<reference evidence="1 2" key="1">
    <citation type="journal article" date="2011" name="J. Bacteriol.">
        <title>Complete genome sequence of Burkholderia rhizoxinica, an endosymbiont of Rhizopus microsporus.</title>
        <authorList>
            <person name="Lackner G."/>
            <person name="Moebius N."/>
            <person name="Partida-Martinez L."/>
            <person name="Hertweck C."/>
        </authorList>
    </citation>
    <scope>NUCLEOTIDE SEQUENCE [LARGE SCALE GENOMIC DNA]</scope>
    <source>
        <strain evidence="2">DSM 19002 / CIP 109453 / HKI 454</strain>
        <plasmid evidence="1 2">pBRH01</plasmid>
    </source>
</reference>
<dbReference type="Proteomes" id="UP000007437">
    <property type="component" value="Plasmid pBRH01"/>
</dbReference>
<keyword evidence="1" id="KW-0808">Transferase</keyword>
<dbReference type="PANTHER" id="PTHR43610">
    <property type="entry name" value="BLL6696 PROTEIN"/>
    <property type="match status" value="1"/>
</dbReference>
<geneLocation type="plasmid" evidence="1 2">
    <name>pBRH01</name>
</geneLocation>
<dbReference type="InterPro" id="IPR016181">
    <property type="entry name" value="Acyl_CoA_acyltransferase"/>
</dbReference>
<dbReference type="PANTHER" id="PTHR43610:SF1">
    <property type="entry name" value="N-ACETYLTRANSFERASE DOMAIN-CONTAINING PROTEIN"/>
    <property type="match status" value="1"/>
</dbReference>
<keyword evidence="1" id="KW-0614">Plasmid</keyword>
<dbReference type="EMBL" id="FR687360">
    <property type="protein sequence ID" value="CBW76903.1"/>
    <property type="molecule type" value="Genomic_DNA"/>
</dbReference>
<sequence>MHMVCTWYATWYLRAPVKQYQRTAVNTEAKLLLLTHAFERLDAIAVEFRTRYVNTAARSAILQLGTRQDGNLRNHPLAADGSYRDTVVLSISGSEWMAVRNDLRVWLQRDPA</sequence>
<dbReference type="AlphaFoldDB" id="E5AUX9"/>
<dbReference type="HOGENOM" id="CLU_013985_1_3_4"/>
<dbReference type="eggNOG" id="COG1670">
    <property type="taxonomic scope" value="Bacteria"/>
</dbReference>
<proteinExistence type="predicted"/>